<proteinExistence type="predicted"/>
<feature type="repeat" description="Pumilio" evidence="4">
    <location>
        <begin position="282"/>
        <end position="318"/>
    </location>
</feature>
<feature type="region of interest" description="Disordered" evidence="5">
    <location>
        <begin position="181"/>
        <end position="224"/>
    </location>
</feature>
<feature type="repeat" description="Pumilio" evidence="4">
    <location>
        <begin position="358"/>
        <end position="393"/>
    </location>
</feature>
<dbReference type="Gene3D" id="1.25.10.10">
    <property type="entry name" value="Leucine-rich Repeat Variant"/>
    <property type="match status" value="1"/>
</dbReference>
<dbReference type="SMART" id="SM00025">
    <property type="entry name" value="Pumilio"/>
    <property type="match status" value="8"/>
</dbReference>
<dbReference type="Pfam" id="PF00806">
    <property type="entry name" value="PUF"/>
    <property type="match status" value="7"/>
</dbReference>
<dbReference type="GO" id="GO:0005737">
    <property type="term" value="C:cytoplasm"/>
    <property type="evidence" value="ECO:0007669"/>
    <property type="project" value="TreeGrafter"/>
</dbReference>
<dbReference type="OrthoDB" id="668540at2759"/>
<dbReference type="PANTHER" id="PTHR12537:SF13">
    <property type="entry name" value="PUMILIO HOMOLOGY DOMAIN FAMILY MEMBER 4"/>
    <property type="match status" value="1"/>
</dbReference>
<comment type="caution">
    <text evidence="7">The sequence shown here is derived from an EMBL/GenBank/DDBJ whole genome shotgun (WGS) entry which is preliminary data.</text>
</comment>
<comment type="function">
    <text evidence="3">Sequence-specific RNA-binding protein that regulates translation and mRNA stability by binding the 3'-UTR of target mRNAs.</text>
</comment>
<feature type="compositionally biased region" description="Pro residues" evidence="5">
    <location>
        <begin position="188"/>
        <end position="201"/>
    </location>
</feature>
<evidence type="ECO:0000256" key="4">
    <source>
        <dbReference type="PROSITE-ProRule" id="PRU00317"/>
    </source>
</evidence>
<dbReference type="CDD" id="cd07920">
    <property type="entry name" value="Pumilio"/>
    <property type="match status" value="1"/>
</dbReference>
<dbReference type="GO" id="GO:0006417">
    <property type="term" value="P:regulation of translation"/>
    <property type="evidence" value="ECO:0007669"/>
    <property type="project" value="UniProtKB-KW"/>
</dbReference>
<keyword evidence="1" id="KW-0677">Repeat</keyword>
<keyword evidence="8" id="KW-1185">Reference proteome</keyword>
<dbReference type="PANTHER" id="PTHR12537">
    <property type="entry name" value="RNA BINDING PROTEIN PUMILIO-RELATED"/>
    <property type="match status" value="1"/>
</dbReference>
<evidence type="ECO:0000256" key="5">
    <source>
        <dbReference type="SAM" id="MobiDB-lite"/>
    </source>
</evidence>
<evidence type="ECO:0000313" key="8">
    <source>
        <dbReference type="Proteomes" id="UP000636709"/>
    </source>
</evidence>
<evidence type="ECO:0000313" key="7">
    <source>
        <dbReference type="EMBL" id="KAF8661034.1"/>
    </source>
</evidence>
<reference evidence="7" key="1">
    <citation type="submission" date="2020-07" db="EMBL/GenBank/DDBJ databases">
        <title>Genome sequence and genetic diversity analysis of an under-domesticated orphan crop, white fonio (Digitaria exilis).</title>
        <authorList>
            <person name="Bennetzen J.L."/>
            <person name="Chen S."/>
            <person name="Ma X."/>
            <person name="Wang X."/>
            <person name="Yssel A.E.J."/>
            <person name="Chaluvadi S.R."/>
            <person name="Johnson M."/>
            <person name="Gangashetty P."/>
            <person name="Hamidou F."/>
            <person name="Sanogo M.D."/>
            <person name="Zwaenepoel A."/>
            <person name="Wallace J."/>
            <person name="Van De Peer Y."/>
            <person name="Van Deynze A."/>
        </authorList>
    </citation>
    <scope>NUCLEOTIDE SEQUENCE</scope>
    <source>
        <tissue evidence="7">Leaves</tissue>
    </source>
</reference>
<dbReference type="GO" id="GO:0003729">
    <property type="term" value="F:mRNA binding"/>
    <property type="evidence" value="ECO:0007669"/>
    <property type="project" value="TreeGrafter"/>
</dbReference>
<accession>A0A835AK48</accession>
<feature type="compositionally biased region" description="Basic residues" evidence="5">
    <location>
        <begin position="206"/>
        <end position="215"/>
    </location>
</feature>
<feature type="region of interest" description="Disordered" evidence="5">
    <location>
        <begin position="1"/>
        <end position="33"/>
    </location>
</feature>
<dbReference type="PROSITE" id="PS50302">
    <property type="entry name" value="PUM"/>
    <property type="match status" value="4"/>
</dbReference>
<evidence type="ECO:0000256" key="1">
    <source>
        <dbReference type="ARBA" id="ARBA00022737"/>
    </source>
</evidence>
<feature type="repeat" description="Pumilio" evidence="4">
    <location>
        <begin position="466"/>
        <end position="502"/>
    </location>
</feature>
<evidence type="ECO:0000256" key="2">
    <source>
        <dbReference type="ARBA" id="ARBA00022845"/>
    </source>
</evidence>
<protein>
    <recommendedName>
        <fullName evidence="6">PUM-HD domain-containing protein</fullName>
    </recommendedName>
</protein>
<dbReference type="InterPro" id="IPR001313">
    <property type="entry name" value="Pumilio_RNA-bd_rpt"/>
</dbReference>
<keyword evidence="2" id="KW-0810">Translation regulation</keyword>
<gene>
    <name evidence="7" type="ORF">HU200_057127</name>
</gene>
<dbReference type="FunFam" id="1.25.10.10:FF:000237">
    <property type="entry name" value="Pumilio homolog 9"/>
    <property type="match status" value="1"/>
</dbReference>
<dbReference type="PROSITE" id="PS50303">
    <property type="entry name" value="PUM_HD"/>
    <property type="match status" value="1"/>
</dbReference>
<dbReference type="Proteomes" id="UP000636709">
    <property type="component" value="Unassembled WGS sequence"/>
</dbReference>
<feature type="repeat" description="Pumilio" evidence="4">
    <location>
        <begin position="430"/>
        <end position="465"/>
    </location>
</feature>
<name>A0A835AK48_9POAL</name>
<evidence type="ECO:0000259" key="6">
    <source>
        <dbReference type="PROSITE" id="PS50303"/>
    </source>
</evidence>
<feature type="domain" description="PUM-HD" evidence="6">
    <location>
        <begin position="221"/>
        <end position="565"/>
    </location>
</feature>
<dbReference type="AlphaFoldDB" id="A0A835AK48"/>
<feature type="compositionally biased region" description="Polar residues" evidence="5">
    <location>
        <begin position="20"/>
        <end position="33"/>
    </location>
</feature>
<dbReference type="InterPro" id="IPR033712">
    <property type="entry name" value="Pumilio_RNA-bd"/>
</dbReference>
<dbReference type="InterPro" id="IPR016024">
    <property type="entry name" value="ARM-type_fold"/>
</dbReference>
<sequence>MPQQPVSKKPPPLAPIPIQFFTTNTNPTQSDQSPRISPIFIFFFFFGLRFIDPLPICRRLIRSPELGRMKLDKEMEMLLNEIPLLHHGGLLAGGGDDAAVDADLSFLIHELAAMGIVDADDDPPAPPLSTAGGIGLSFFAGINYPKKCDNLVASHPFSIANYSSHMPSLFDPLPFAASGDGWDTARCSPPPPASPPPPTPAATPRARCKNARRKNNGGGATASPKTKCAAAAAMAKPAHVGDEGLAGLRGFMYHVARDQHGCRFLQQRLDDGKREVDLIFSGVSRHASQLMVDPFGNYLMQKLLAVCDAGQRMALVVTLTSDPFVLVRISLNVHGTRAVQKLIESLKTREEISLVVDALRPGLLELIKDPNGNHVVQKCLQSFEANDNKAIFDAASIHCLDIGMQCHGCCVLQRCIARSRGEHREKLVAAIGCNGFELAQDAYGNYVVQYVIDLKIPDANSSLAQQFEGKYIHLSMQKFSSNVVEKCLKVFKEADKAKIILELLSMPHLEQLLQHPYANYVIYSALQNSKGSLHSALTNAIRPHVELLRTSPYCKRIYSRALLKK</sequence>
<dbReference type="EMBL" id="JACEFO010002416">
    <property type="protein sequence ID" value="KAF8661034.1"/>
    <property type="molecule type" value="Genomic_DNA"/>
</dbReference>
<dbReference type="InterPro" id="IPR011989">
    <property type="entry name" value="ARM-like"/>
</dbReference>
<dbReference type="InterPro" id="IPR033133">
    <property type="entry name" value="PUM-HD"/>
</dbReference>
<organism evidence="7 8">
    <name type="scientific">Digitaria exilis</name>
    <dbReference type="NCBI Taxonomy" id="1010633"/>
    <lineage>
        <taxon>Eukaryota</taxon>
        <taxon>Viridiplantae</taxon>
        <taxon>Streptophyta</taxon>
        <taxon>Embryophyta</taxon>
        <taxon>Tracheophyta</taxon>
        <taxon>Spermatophyta</taxon>
        <taxon>Magnoliopsida</taxon>
        <taxon>Liliopsida</taxon>
        <taxon>Poales</taxon>
        <taxon>Poaceae</taxon>
        <taxon>PACMAD clade</taxon>
        <taxon>Panicoideae</taxon>
        <taxon>Panicodae</taxon>
        <taxon>Paniceae</taxon>
        <taxon>Anthephorinae</taxon>
        <taxon>Digitaria</taxon>
    </lineage>
</organism>
<dbReference type="SUPFAM" id="SSF48371">
    <property type="entry name" value="ARM repeat"/>
    <property type="match status" value="1"/>
</dbReference>
<evidence type="ECO:0000256" key="3">
    <source>
        <dbReference type="ARBA" id="ARBA00058490"/>
    </source>
</evidence>